<feature type="compositionally biased region" description="Polar residues" evidence="2">
    <location>
        <begin position="47"/>
        <end position="56"/>
    </location>
</feature>
<dbReference type="Gene3D" id="1.20.5.190">
    <property type="match status" value="1"/>
</dbReference>
<evidence type="ECO:0000256" key="2">
    <source>
        <dbReference type="SAM" id="MobiDB-lite"/>
    </source>
</evidence>
<feature type="compositionally biased region" description="Low complexity" evidence="2">
    <location>
        <begin position="204"/>
        <end position="214"/>
    </location>
</feature>
<gene>
    <name evidence="3" type="primary">Cep97-L1</name>
    <name evidence="3" type="ORF">Hamer_G011688</name>
</gene>
<feature type="compositionally biased region" description="Polar residues" evidence="2">
    <location>
        <begin position="76"/>
        <end position="93"/>
    </location>
</feature>
<feature type="region of interest" description="Disordered" evidence="2">
    <location>
        <begin position="517"/>
        <end position="589"/>
    </location>
</feature>
<feature type="region of interest" description="Disordered" evidence="2">
    <location>
        <begin position="432"/>
        <end position="496"/>
    </location>
</feature>
<proteinExistence type="predicted"/>
<dbReference type="PROSITE" id="PS50096">
    <property type="entry name" value="IQ"/>
    <property type="match status" value="1"/>
</dbReference>
<dbReference type="EMBL" id="JAHLQT010018664">
    <property type="protein sequence ID" value="KAG7168996.1"/>
    <property type="molecule type" value="Genomic_DNA"/>
</dbReference>
<keyword evidence="4" id="KW-1185">Reference proteome</keyword>
<feature type="compositionally biased region" description="Basic and acidic residues" evidence="2">
    <location>
        <begin position="160"/>
        <end position="186"/>
    </location>
</feature>
<name>A0A8J5MZD0_HOMAM</name>
<feature type="compositionally biased region" description="Polar residues" evidence="2">
    <location>
        <begin position="146"/>
        <end position="157"/>
    </location>
</feature>
<feature type="region of interest" description="Disordered" evidence="2">
    <location>
        <begin position="297"/>
        <end position="333"/>
    </location>
</feature>
<dbReference type="CDD" id="cd23767">
    <property type="entry name" value="IQCD"/>
    <property type="match status" value="1"/>
</dbReference>
<dbReference type="InterPro" id="IPR000048">
    <property type="entry name" value="IQ_motif_EF-hand-BS"/>
</dbReference>
<keyword evidence="1" id="KW-0175">Coiled coil</keyword>
<evidence type="ECO:0000313" key="4">
    <source>
        <dbReference type="Proteomes" id="UP000747542"/>
    </source>
</evidence>
<feature type="compositionally biased region" description="Low complexity" evidence="2">
    <location>
        <begin position="539"/>
        <end position="560"/>
    </location>
</feature>
<dbReference type="Proteomes" id="UP000747542">
    <property type="component" value="Unassembled WGS sequence"/>
</dbReference>
<feature type="compositionally biased region" description="Basic and acidic residues" evidence="2">
    <location>
        <begin position="457"/>
        <end position="470"/>
    </location>
</feature>
<reference evidence="3" key="1">
    <citation type="journal article" date="2021" name="Sci. Adv.">
        <title>The American lobster genome reveals insights on longevity, neural, and immune adaptations.</title>
        <authorList>
            <person name="Polinski J.M."/>
            <person name="Zimin A.V."/>
            <person name="Clark K.F."/>
            <person name="Kohn A.B."/>
            <person name="Sadowski N."/>
            <person name="Timp W."/>
            <person name="Ptitsyn A."/>
            <person name="Khanna P."/>
            <person name="Romanova D.Y."/>
            <person name="Williams P."/>
            <person name="Greenwood S.J."/>
            <person name="Moroz L.L."/>
            <person name="Walt D.R."/>
            <person name="Bodnar A.G."/>
        </authorList>
    </citation>
    <scope>NUCLEOTIDE SEQUENCE</scope>
    <source>
        <strain evidence="3">GMGI-L3</strain>
    </source>
</reference>
<feature type="region of interest" description="Disordered" evidence="2">
    <location>
        <begin position="1"/>
        <end position="219"/>
    </location>
</feature>
<feature type="compositionally biased region" description="Low complexity" evidence="2">
    <location>
        <begin position="36"/>
        <end position="45"/>
    </location>
</feature>
<sequence>FTVALSSSAGAHTQQTVSVARSNSITRSQRPPPSARPTSTPQASPRPNGSRSSSVTRPRASPMKSPVPNDIARGSPSHTARTASGQPSTNAGPSTLPRPKPSPKPAPKYARSVSVEPSTRRPNSTKKKAASPRHGYSDADSDNTDSEMSVSKLQTIKSIAAERKQTEKRGRDPTHSSHAYDPEKYRNGAPIRNSDNKDARRRSSNSSSGSSTSDLTKAQAAVTLQKHWRGYQTRNHDPNAAKIRDDIRHSRAEQHIKHLTEKLHSTEEALERERRLRHMQLDAIRTLWREIQKLQASKRDGVNTPSTPVTPLTPLTPLDAKEGATSAGPKKYSEESVKELTEFCASLQGQVGQLQESLSMVTQVMNAFCNLPGSQSLLTMSQSSGSGHERSPGAVDSPPSQSAATVPVPLSESVTSLTHSIRALTTSIVKSPSSRKDNTVCGEGNGAVAGGCGDGSTKVRSDDNSCRDPSSDGSDGTPVACQKQPPQLDQFMNPEMVNSMASVASADLNATALDASTLSVDSTEGGEADTTGRDEAELSESSQSSLSGSLSGSHSGNQSEGGRQTACQGPPRPSSLPVTRPHTPRTTAS</sequence>
<feature type="compositionally biased region" description="Polar residues" evidence="2">
    <location>
        <begin position="1"/>
        <end position="25"/>
    </location>
</feature>
<evidence type="ECO:0000256" key="1">
    <source>
        <dbReference type="SAM" id="Coils"/>
    </source>
</evidence>
<feature type="coiled-coil region" evidence="1">
    <location>
        <begin position="249"/>
        <end position="276"/>
    </location>
</feature>
<dbReference type="Pfam" id="PF00612">
    <property type="entry name" value="IQ"/>
    <property type="match status" value="1"/>
</dbReference>
<protein>
    <submittedName>
        <fullName evidence="3">Centrosomal protein of 97 kDa-like 1</fullName>
    </submittedName>
</protein>
<feature type="region of interest" description="Disordered" evidence="2">
    <location>
        <begin position="379"/>
        <end position="409"/>
    </location>
</feature>
<evidence type="ECO:0000313" key="3">
    <source>
        <dbReference type="EMBL" id="KAG7168996.1"/>
    </source>
</evidence>
<dbReference type="AlphaFoldDB" id="A0A8J5MZD0"/>
<feature type="compositionally biased region" description="Pro residues" evidence="2">
    <location>
        <begin position="96"/>
        <end position="106"/>
    </location>
</feature>
<feature type="compositionally biased region" description="Low complexity" evidence="2">
    <location>
        <begin position="304"/>
        <end position="318"/>
    </location>
</feature>
<comment type="caution">
    <text evidence="3">The sequence shown here is derived from an EMBL/GenBank/DDBJ whole genome shotgun (WGS) entry which is preliminary data.</text>
</comment>
<feature type="compositionally biased region" description="Gly residues" evidence="2">
    <location>
        <begin position="443"/>
        <end position="454"/>
    </location>
</feature>
<organism evidence="3 4">
    <name type="scientific">Homarus americanus</name>
    <name type="common">American lobster</name>
    <dbReference type="NCBI Taxonomy" id="6706"/>
    <lineage>
        <taxon>Eukaryota</taxon>
        <taxon>Metazoa</taxon>
        <taxon>Ecdysozoa</taxon>
        <taxon>Arthropoda</taxon>
        <taxon>Crustacea</taxon>
        <taxon>Multicrustacea</taxon>
        <taxon>Malacostraca</taxon>
        <taxon>Eumalacostraca</taxon>
        <taxon>Eucarida</taxon>
        <taxon>Decapoda</taxon>
        <taxon>Pleocyemata</taxon>
        <taxon>Astacidea</taxon>
        <taxon>Nephropoidea</taxon>
        <taxon>Nephropidae</taxon>
        <taxon>Homarus</taxon>
    </lineage>
</organism>
<accession>A0A8J5MZD0</accession>
<feature type="non-terminal residue" evidence="3">
    <location>
        <position position="589"/>
    </location>
</feature>